<dbReference type="EMBL" id="BASE01000134">
    <property type="protein sequence ID" value="GAM16602.1"/>
    <property type="molecule type" value="Genomic_DNA"/>
</dbReference>
<protein>
    <submittedName>
        <fullName evidence="1">Uncharacterized protein</fullName>
    </submittedName>
</protein>
<comment type="caution">
    <text evidence="1">The sequence shown here is derived from an EMBL/GenBank/DDBJ whole genome shotgun (WGS) entry which is preliminary data.</text>
</comment>
<dbReference type="STRING" id="1321606.SAMD00020551_4831"/>
<dbReference type="AlphaFoldDB" id="A0A0A8XC49"/>
<accession>A0A0A8XC49</accession>
<organism evidence="1 2">
    <name type="scientific">Mesobacillus selenatarsenatis (strain DSM 18680 / JCM 14380 / FERM P-15431 / SF-1)</name>
    <dbReference type="NCBI Taxonomy" id="1321606"/>
    <lineage>
        <taxon>Bacteria</taxon>
        <taxon>Bacillati</taxon>
        <taxon>Bacillota</taxon>
        <taxon>Bacilli</taxon>
        <taxon>Bacillales</taxon>
        <taxon>Bacillaceae</taxon>
        <taxon>Mesobacillus</taxon>
    </lineage>
</organism>
<sequence>MAADIAIIVYIHFILSICYCSKNLANTAVAIMFFTFATHNKFISF</sequence>
<reference evidence="1 2" key="1">
    <citation type="submission" date="2013-06" db="EMBL/GenBank/DDBJ databases">
        <title>Whole genome shotgun sequence of Bacillus selenatarsenatis SF-1.</title>
        <authorList>
            <person name="Kuroda M."/>
            <person name="Sei K."/>
            <person name="Yamashita M."/>
            <person name="Ike M."/>
        </authorList>
    </citation>
    <scope>NUCLEOTIDE SEQUENCE [LARGE SCALE GENOMIC DNA]</scope>
    <source>
        <strain evidence="1 2">SF-1</strain>
    </source>
</reference>
<evidence type="ECO:0000313" key="1">
    <source>
        <dbReference type="EMBL" id="GAM16602.1"/>
    </source>
</evidence>
<keyword evidence="2" id="KW-1185">Reference proteome</keyword>
<name>A0A0A8XC49_MESS1</name>
<gene>
    <name evidence="1" type="ORF">SAMD00020551_4831</name>
</gene>
<evidence type="ECO:0000313" key="2">
    <source>
        <dbReference type="Proteomes" id="UP000031014"/>
    </source>
</evidence>
<proteinExistence type="predicted"/>
<dbReference type="Proteomes" id="UP000031014">
    <property type="component" value="Unassembled WGS sequence"/>
</dbReference>